<dbReference type="Proteomes" id="UP000054783">
    <property type="component" value="Unassembled WGS sequence"/>
</dbReference>
<evidence type="ECO:0000313" key="1">
    <source>
        <dbReference type="EMBL" id="KRY13287.1"/>
    </source>
</evidence>
<name>A0A0V0ZKU4_9BILA</name>
<gene>
    <name evidence="1" type="ORF">T12_603</name>
</gene>
<proteinExistence type="predicted"/>
<dbReference type="AlphaFoldDB" id="A0A0V0ZKU4"/>
<organism evidence="1 2">
    <name type="scientific">Trichinella patagoniensis</name>
    <dbReference type="NCBI Taxonomy" id="990121"/>
    <lineage>
        <taxon>Eukaryota</taxon>
        <taxon>Metazoa</taxon>
        <taxon>Ecdysozoa</taxon>
        <taxon>Nematoda</taxon>
        <taxon>Enoplea</taxon>
        <taxon>Dorylaimia</taxon>
        <taxon>Trichinellida</taxon>
        <taxon>Trichinellidae</taxon>
        <taxon>Trichinella</taxon>
    </lineage>
</organism>
<sequence length="69" mass="8385">MRFIFCTNFPHRLKWYAECKRSNRLGEKIIPGKWILQSAPPLQDRKRGILMIRTVDIYRSELFLKNINY</sequence>
<reference evidence="1 2" key="1">
    <citation type="submission" date="2015-01" db="EMBL/GenBank/DDBJ databases">
        <title>Evolution of Trichinella species and genotypes.</title>
        <authorList>
            <person name="Korhonen P.K."/>
            <person name="Edoardo P."/>
            <person name="Giuseppe L.R."/>
            <person name="Gasser R.B."/>
        </authorList>
    </citation>
    <scope>NUCLEOTIDE SEQUENCE [LARGE SCALE GENOMIC DNA]</scope>
    <source>
        <strain evidence="1">ISS2496</strain>
    </source>
</reference>
<comment type="caution">
    <text evidence="1">The sequence shown here is derived from an EMBL/GenBank/DDBJ whole genome shotgun (WGS) entry which is preliminary data.</text>
</comment>
<protein>
    <submittedName>
        <fullName evidence="1">Uncharacterized protein</fullName>
    </submittedName>
</protein>
<accession>A0A0V0ZKU4</accession>
<keyword evidence="2" id="KW-1185">Reference proteome</keyword>
<evidence type="ECO:0000313" key="2">
    <source>
        <dbReference type="Proteomes" id="UP000054783"/>
    </source>
</evidence>
<dbReference type="EMBL" id="JYDQ01000142">
    <property type="protein sequence ID" value="KRY13287.1"/>
    <property type="molecule type" value="Genomic_DNA"/>
</dbReference>